<dbReference type="InterPro" id="IPR016152">
    <property type="entry name" value="PTrfase/Anion_transptr"/>
</dbReference>
<feature type="domain" description="PTS EIIA type-2" evidence="1">
    <location>
        <begin position="5"/>
        <end position="150"/>
    </location>
</feature>
<dbReference type="CDD" id="cd00211">
    <property type="entry name" value="PTS_IIA_fru"/>
    <property type="match status" value="1"/>
</dbReference>
<keyword evidence="2" id="KW-0808">Transferase</keyword>
<dbReference type="GO" id="GO:0016740">
    <property type="term" value="F:transferase activity"/>
    <property type="evidence" value="ECO:0007669"/>
    <property type="project" value="UniProtKB-KW"/>
</dbReference>
<dbReference type="EMBL" id="FLUN01000001">
    <property type="protein sequence ID" value="SBV95074.1"/>
    <property type="molecule type" value="Genomic_DNA"/>
</dbReference>
<protein>
    <submittedName>
        <fullName evidence="2">Phosphoenolpyruvate-dependent sugar phosphotransferase system, EIIA 2</fullName>
    </submittedName>
</protein>
<dbReference type="InterPro" id="IPR002178">
    <property type="entry name" value="PTS_EIIA_type-2_dom"/>
</dbReference>
<dbReference type="Gene3D" id="3.40.930.10">
    <property type="entry name" value="Mannitol-specific EII, Chain A"/>
    <property type="match status" value="1"/>
</dbReference>
<evidence type="ECO:0000313" key="2">
    <source>
        <dbReference type="EMBL" id="SBV95074.1"/>
    </source>
</evidence>
<dbReference type="SUPFAM" id="SSF55804">
    <property type="entry name" value="Phoshotransferase/anion transport protein"/>
    <property type="match status" value="1"/>
</dbReference>
<dbReference type="Pfam" id="PF00359">
    <property type="entry name" value="PTS_EIIA_2"/>
    <property type="match status" value="1"/>
</dbReference>
<dbReference type="GO" id="GO:0030295">
    <property type="term" value="F:protein kinase activator activity"/>
    <property type="evidence" value="ECO:0007669"/>
    <property type="project" value="TreeGrafter"/>
</dbReference>
<accession>A0A212J6Q2</accession>
<dbReference type="PANTHER" id="PTHR47738">
    <property type="entry name" value="PTS SYSTEM FRUCTOSE-LIKE EIIA COMPONENT-RELATED"/>
    <property type="match status" value="1"/>
</dbReference>
<reference evidence="2" key="1">
    <citation type="submission" date="2016-04" db="EMBL/GenBank/DDBJ databases">
        <authorList>
            <person name="Evans L.H."/>
            <person name="Alamgir A."/>
            <person name="Owens N."/>
            <person name="Weber N.D."/>
            <person name="Virtaneva K."/>
            <person name="Barbian K."/>
            <person name="Babar A."/>
            <person name="Rosenke K."/>
        </authorList>
    </citation>
    <scope>NUCLEOTIDE SEQUENCE</scope>
    <source>
        <strain evidence="2">86</strain>
    </source>
</reference>
<keyword evidence="2" id="KW-0670">Pyruvate</keyword>
<sequence>MFITDLLNEDGILLSASVANKEEAINMLISGPHRFGVLADAATCHADVLVRESQGTTALPGGIAIPHAKSRGVASLGVNVLTVPGGVDFGAADGSKSRLVFLLVGPEHDPSGYLEMLSSLLKLFTKNDQLVERLVAAKTSGEFLSILREAEGK</sequence>
<name>A0A212J6Q2_9FIRM</name>
<dbReference type="AlphaFoldDB" id="A0A212J6Q2"/>
<dbReference type="InterPro" id="IPR051541">
    <property type="entry name" value="PTS_SugarTrans_NitroReg"/>
</dbReference>
<organism evidence="2">
    <name type="scientific">uncultured Eubacteriales bacterium</name>
    <dbReference type="NCBI Taxonomy" id="172733"/>
    <lineage>
        <taxon>Bacteria</taxon>
        <taxon>Bacillati</taxon>
        <taxon>Bacillota</taxon>
        <taxon>Clostridia</taxon>
        <taxon>Eubacteriales</taxon>
        <taxon>environmental samples</taxon>
    </lineage>
</organism>
<evidence type="ECO:0000259" key="1">
    <source>
        <dbReference type="PROSITE" id="PS51094"/>
    </source>
</evidence>
<gene>
    <name evidence="2" type="ORF">KL86CLO1_10598</name>
</gene>
<proteinExistence type="predicted"/>
<dbReference type="PROSITE" id="PS51094">
    <property type="entry name" value="PTS_EIIA_TYPE_2"/>
    <property type="match status" value="1"/>
</dbReference>
<dbReference type="PANTHER" id="PTHR47738:SF1">
    <property type="entry name" value="NITROGEN REGULATORY PROTEIN"/>
    <property type="match status" value="1"/>
</dbReference>